<dbReference type="PANTHER" id="PTHR13533:SF1">
    <property type="entry name" value="N-ACETYLNEURAMINATE 9-O-ACETYLTRANSFERASE"/>
    <property type="match status" value="1"/>
</dbReference>
<reference evidence="11 12" key="1">
    <citation type="journal article" date="2020" name="ISME J.">
        <title>Uncovering the hidden diversity of litter-decomposition mechanisms in mushroom-forming fungi.</title>
        <authorList>
            <person name="Floudas D."/>
            <person name="Bentzer J."/>
            <person name="Ahren D."/>
            <person name="Johansson T."/>
            <person name="Persson P."/>
            <person name="Tunlid A."/>
        </authorList>
    </citation>
    <scope>NUCLEOTIDE SEQUENCE [LARGE SCALE GENOMIC DNA]</scope>
    <source>
        <strain evidence="11 12">CBS 291.85</strain>
    </source>
</reference>
<feature type="transmembrane region" description="Helical" evidence="9">
    <location>
        <begin position="540"/>
        <end position="562"/>
    </location>
</feature>
<feature type="transmembrane region" description="Helical" evidence="9">
    <location>
        <begin position="514"/>
        <end position="534"/>
    </location>
</feature>
<comment type="subcellular location">
    <subcellularLocation>
        <location evidence="1">Membrane</location>
        <topology evidence="1">Multi-pass membrane protein</topology>
    </subcellularLocation>
</comment>
<evidence type="ECO:0000256" key="1">
    <source>
        <dbReference type="ARBA" id="ARBA00004141"/>
    </source>
</evidence>
<keyword evidence="4 9" id="KW-0812">Transmembrane</keyword>
<feature type="domain" description="Cas1p 10 TM acyl transferase" evidence="10">
    <location>
        <begin position="344"/>
        <end position="785"/>
    </location>
</feature>
<comment type="similarity">
    <text evidence="2">Belongs to the PC-esterase family. CASD1 subfamily.</text>
</comment>
<name>A0A8H5H1Q1_9AGAR</name>
<evidence type="ECO:0000256" key="7">
    <source>
        <dbReference type="ARBA" id="ARBA00023180"/>
    </source>
</evidence>
<feature type="transmembrane region" description="Helical" evidence="9">
    <location>
        <begin position="397"/>
        <end position="417"/>
    </location>
</feature>
<keyword evidence="12" id="KW-1185">Reference proteome</keyword>
<feature type="transmembrane region" description="Helical" evidence="9">
    <location>
        <begin position="853"/>
        <end position="871"/>
    </location>
</feature>
<keyword evidence="3" id="KW-0808">Transferase</keyword>
<feature type="transmembrane region" description="Helical" evidence="9">
    <location>
        <begin position="53"/>
        <end position="72"/>
    </location>
</feature>
<keyword evidence="5 9" id="KW-1133">Transmembrane helix</keyword>
<dbReference type="GO" id="GO:0005975">
    <property type="term" value="P:carbohydrate metabolic process"/>
    <property type="evidence" value="ECO:0007669"/>
    <property type="project" value="UniProtKB-ARBA"/>
</dbReference>
<feature type="region of interest" description="Disordered" evidence="8">
    <location>
        <begin position="800"/>
        <end position="822"/>
    </location>
</feature>
<keyword evidence="6 9" id="KW-0472">Membrane</keyword>
<dbReference type="GO" id="GO:0016020">
    <property type="term" value="C:membrane"/>
    <property type="evidence" value="ECO:0007669"/>
    <property type="project" value="UniProtKB-SubCell"/>
</dbReference>
<feature type="transmembrane region" description="Helical" evidence="9">
    <location>
        <begin position="621"/>
        <end position="638"/>
    </location>
</feature>
<evidence type="ECO:0000256" key="4">
    <source>
        <dbReference type="ARBA" id="ARBA00022692"/>
    </source>
</evidence>
<evidence type="ECO:0000256" key="8">
    <source>
        <dbReference type="SAM" id="MobiDB-lite"/>
    </source>
</evidence>
<feature type="transmembrane region" description="Helical" evidence="9">
    <location>
        <begin position="569"/>
        <end position="587"/>
    </location>
</feature>
<dbReference type="PANTHER" id="PTHR13533">
    <property type="entry name" value="N-ACETYLNEURAMINATE 9-O-ACETYLTRANSFERASE"/>
    <property type="match status" value="1"/>
</dbReference>
<protein>
    <recommendedName>
        <fullName evidence="10">Cas1p 10 TM acyl transferase domain-containing protein</fullName>
    </recommendedName>
</protein>
<keyword evidence="7" id="KW-0325">Glycoprotein</keyword>
<evidence type="ECO:0000256" key="9">
    <source>
        <dbReference type="SAM" id="Phobius"/>
    </source>
</evidence>
<dbReference type="EMBL" id="JAACJM010000001">
    <property type="protein sequence ID" value="KAF5375123.1"/>
    <property type="molecule type" value="Genomic_DNA"/>
</dbReference>
<organism evidence="11 12">
    <name type="scientific">Tetrapyrgos nigripes</name>
    <dbReference type="NCBI Taxonomy" id="182062"/>
    <lineage>
        <taxon>Eukaryota</taxon>
        <taxon>Fungi</taxon>
        <taxon>Dikarya</taxon>
        <taxon>Basidiomycota</taxon>
        <taxon>Agaricomycotina</taxon>
        <taxon>Agaricomycetes</taxon>
        <taxon>Agaricomycetidae</taxon>
        <taxon>Agaricales</taxon>
        <taxon>Marasmiineae</taxon>
        <taxon>Marasmiaceae</taxon>
        <taxon>Tetrapyrgos</taxon>
    </lineage>
</organism>
<evidence type="ECO:0000313" key="12">
    <source>
        <dbReference type="Proteomes" id="UP000559256"/>
    </source>
</evidence>
<evidence type="ECO:0000259" key="10">
    <source>
        <dbReference type="Pfam" id="PF07779"/>
    </source>
</evidence>
<evidence type="ECO:0000256" key="3">
    <source>
        <dbReference type="ARBA" id="ARBA00022679"/>
    </source>
</evidence>
<feature type="transmembrane region" description="Helical" evidence="9">
    <location>
        <begin position="423"/>
        <end position="443"/>
    </location>
</feature>
<dbReference type="Pfam" id="PF07779">
    <property type="entry name" value="Cas1_AcylT"/>
    <property type="match status" value="1"/>
</dbReference>
<feature type="transmembrane region" description="Helical" evidence="9">
    <location>
        <begin position="464"/>
        <end position="484"/>
    </location>
</feature>
<evidence type="ECO:0000313" key="11">
    <source>
        <dbReference type="EMBL" id="KAF5375123.1"/>
    </source>
</evidence>
<evidence type="ECO:0000256" key="6">
    <source>
        <dbReference type="ARBA" id="ARBA00023136"/>
    </source>
</evidence>
<dbReference type="Proteomes" id="UP000559256">
    <property type="component" value="Unassembled WGS sequence"/>
</dbReference>
<dbReference type="OrthoDB" id="1932925at2759"/>
<proteinExistence type="inferred from homology"/>
<comment type="caution">
    <text evidence="11">The sequence shown here is derived from an EMBL/GenBank/DDBJ whole genome shotgun (WGS) entry which is preliminary data.</text>
</comment>
<gene>
    <name evidence="11" type="ORF">D9758_000361</name>
</gene>
<sequence length="872" mass="98372">MNALLRNAKLLFLFDDHSSTWLASSRPDLHEQTGNSMVSSNSGYSLNPSWPHFLGYAVIAISLCIGLGRYILFDQLDPLHCEALVNRGSWLNGIWQPDGCMLHNYSPRDSSECIQARDVVFIGDSVTRRLFFQFAHTLDHSLPTQPEEITQKHANHTLLSSSGATVSFYWDPFLNTSHTFHSTSFDASDETAHAKRPAMLVLGGGLWYLRYQDSGGLPSWEAHIERLVHQIGLGPRLPADRVVMLPVEEIVSDKLTHDRAATMHSSDIDAMNSDLYHRIHSSIFEKVLQLESAPLPVSLPLVFNQLLDPAQTEDGLHFSDAVVQTQANVLLNLHCNDRLPKRYPFDSTCCRSYSWPVIPQALIIGVLVAYTIYGAFMMMRNNSGIENWLSLPEKNPVWMICVAGILIFLADRSGVWLKEQKAFSPWTFAFLTVSAFAVGLATVKRADKDLGFLNRDQTDEWKGWMQVAILIYHYLGASKISGIYNPIRVLVAAYLFMTGYGHTTFYIKKADFGFLRVAQVMLRLNLFTLLLAYLMDTDYLNYYFSPLVSLWFMIIYFTMFVGARYNDRTVFIVGKIIVSAGLFTLFMHDGAPLDFLFGLLGDYCGIYWSAKEWAFRVKLDLWIVYAGMFAALAVIKIRDHRLTESPQWPLAVNVTIGASVVALLWYFAFELYQESKFTYNVWHPYISVIPVLAFAVLRNANVILRSANSRFFAFIGRCSLETFIIQYHFWLAADTKGILLVLPGTSWRPLNMVLTSIMFIYVSDQVAQATGHVVTAICSGESKAKAHPLPTSANVELAPLNAQRDTDGSGESTGENASQRRRWVDRLANDPRPSSRFGPTGLSKSWSNIGVKARVGLLFVTMWLLNMLWTYP</sequence>
<feature type="transmembrane region" description="Helical" evidence="9">
    <location>
        <begin position="681"/>
        <end position="700"/>
    </location>
</feature>
<evidence type="ECO:0000256" key="5">
    <source>
        <dbReference type="ARBA" id="ARBA00022989"/>
    </source>
</evidence>
<dbReference type="GO" id="GO:0016740">
    <property type="term" value="F:transferase activity"/>
    <property type="evidence" value="ECO:0007669"/>
    <property type="project" value="UniProtKB-KW"/>
</dbReference>
<dbReference type="AlphaFoldDB" id="A0A8H5H1Q1"/>
<dbReference type="GO" id="GO:0005794">
    <property type="term" value="C:Golgi apparatus"/>
    <property type="evidence" value="ECO:0007669"/>
    <property type="project" value="UniProtKB-ARBA"/>
</dbReference>
<accession>A0A8H5H1Q1</accession>
<evidence type="ECO:0000256" key="2">
    <source>
        <dbReference type="ARBA" id="ARBA00010666"/>
    </source>
</evidence>
<dbReference type="InterPro" id="IPR012419">
    <property type="entry name" value="Cas1_AcylTrans_dom"/>
</dbReference>
<feature type="transmembrane region" description="Helical" evidence="9">
    <location>
        <begin position="650"/>
        <end position="669"/>
    </location>
</feature>
<feature type="transmembrane region" description="Helical" evidence="9">
    <location>
        <begin position="353"/>
        <end position="376"/>
    </location>
</feature>